<dbReference type="EC" id="2.4.1.-" evidence="5"/>
<dbReference type="InterPro" id="IPR002213">
    <property type="entry name" value="UDP_glucos_trans"/>
</dbReference>
<proteinExistence type="inferred from homology"/>
<reference evidence="7" key="1">
    <citation type="submission" date="2020-09" db="EMBL/GenBank/DDBJ databases">
        <title>Genome-Enabled Discovery of Anthraquinone Biosynthesis in Senna tora.</title>
        <authorList>
            <person name="Kang S.-H."/>
            <person name="Pandey R.P."/>
            <person name="Lee C.-M."/>
            <person name="Sim J.-S."/>
            <person name="Jeong J.-T."/>
            <person name="Choi B.-S."/>
            <person name="Jung M."/>
            <person name="Ginzburg D."/>
            <person name="Zhao K."/>
            <person name="Won S.Y."/>
            <person name="Oh T.-J."/>
            <person name="Yu Y."/>
            <person name="Kim N.-H."/>
            <person name="Lee O.R."/>
            <person name="Lee T.-H."/>
            <person name="Bashyal P."/>
            <person name="Kim T.-S."/>
            <person name="Lee W.-H."/>
            <person name="Kawkins C."/>
            <person name="Kim C.-K."/>
            <person name="Kim J.S."/>
            <person name="Ahn B.O."/>
            <person name="Rhee S.Y."/>
            <person name="Sohng J.K."/>
        </authorList>
    </citation>
    <scope>NUCLEOTIDE SEQUENCE</scope>
    <source>
        <tissue evidence="7">Leaf</tissue>
    </source>
</reference>
<dbReference type="CDD" id="cd03784">
    <property type="entry name" value="GT1_Gtf-like"/>
    <property type="match status" value="1"/>
</dbReference>
<protein>
    <recommendedName>
        <fullName evidence="5">Glycosyltransferase</fullName>
        <ecNumber evidence="5">2.4.1.-</ecNumber>
    </recommendedName>
</protein>
<sequence>MEKKTHIAVLPSPGFSHLVPIIEFSKRFIHLHPDFHVTCIIPTLGSPPTSSKAYLRSLPSNIHPIFLPPINEDAIPKDVYVGTRIQLTVTKSLPSLLDALKTLTSEAPLAAIVVDPFSFQVLDFAKELNILSFMYFPASAMTLSFFLYCPKLDHQIPGEFRDSAQPIQFPGCVPLHGSDLPDPVQDRSSHVYKEFVERSRRLCLIDGILVNSFVEMEEGPVRALEEGAGRGGGNPQVYPVGPITRTGSNQNDSDSDSDSDFCVRWLDRQPCDSVLYVSFGSGGTLSQHQINELAFGLEMSEKRFLWVVRAPSNSVNAAYLGSSTNEDPLQFLPEGFLERTKEQGLVIPSWAPQIPILSHSSTAAFLSHCGWNSVLESIQHGVPLISWPLFAEQRMNAFMLTNVLKVGLRPKVNNDGIVERDEIAKVIRSLMEGEESKEIKRKMKVLRESAITAVKEDGSSTKTMSEVAQKWKIFSGLFF</sequence>
<organism evidence="7 8">
    <name type="scientific">Senna tora</name>
    <dbReference type="NCBI Taxonomy" id="362788"/>
    <lineage>
        <taxon>Eukaryota</taxon>
        <taxon>Viridiplantae</taxon>
        <taxon>Streptophyta</taxon>
        <taxon>Embryophyta</taxon>
        <taxon>Tracheophyta</taxon>
        <taxon>Spermatophyta</taxon>
        <taxon>Magnoliopsida</taxon>
        <taxon>eudicotyledons</taxon>
        <taxon>Gunneridae</taxon>
        <taxon>Pentapetalae</taxon>
        <taxon>rosids</taxon>
        <taxon>fabids</taxon>
        <taxon>Fabales</taxon>
        <taxon>Fabaceae</taxon>
        <taxon>Caesalpinioideae</taxon>
        <taxon>Cassia clade</taxon>
        <taxon>Senna</taxon>
    </lineage>
</organism>
<dbReference type="FunFam" id="3.40.50.2000:FF:000051">
    <property type="entry name" value="Glycosyltransferase"/>
    <property type="match status" value="1"/>
</dbReference>
<dbReference type="OrthoDB" id="5835829at2759"/>
<evidence type="ECO:0000313" key="7">
    <source>
        <dbReference type="EMBL" id="KAF7825194.1"/>
    </source>
</evidence>
<evidence type="ECO:0000256" key="2">
    <source>
        <dbReference type="ARBA" id="ARBA00022676"/>
    </source>
</evidence>
<evidence type="ECO:0000256" key="6">
    <source>
        <dbReference type="SAM" id="MobiDB-lite"/>
    </source>
</evidence>
<dbReference type="PANTHER" id="PTHR48045:SF11">
    <property type="entry name" value="UDP-GLYCOSYLTRANSFERASE 72B1"/>
    <property type="match status" value="1"/>
</dbReference>
<dbReference type="InterPro" id="IPR035595">
    <property type="entry name" value="UDP_glycos_trans_CS"/>
</dbReference>
<evidence type="ECO:0000256" key="4">
    <source>
        <dbReference type="RuleBase" id="RU003718"/>
    </source>
</evidence>
<dbReference type="AlphaFoldDB" id="A0A834TVW2"/>
<dbReference type="EMBL" id="JAAIUW010000006">
    <property type="protein sequence ID" value="KAF7825194.1"/>
    <property type="molecule type" value="Genomic_DNA"/>
</dbReference>
<comment type="similarity">
    <text evidence="1 4">Belongs to the UDP-glycosyltransferase family.</text>
</comment>
<dbReference type="FunFam" id="3.40.50.2000:FF:000054">
    <property type="entry name" value="Glycosyltransferase"/>
    <property type="match status" value="1"/>
</dbReference>
<evidence type="ECO:0000256" key="1">
    <source>
        <dbReference type="ARBA" id="ARBA00009995"/>
    </source>
</evidence>
<keyword evidence="8" id="KW-1185">Reference proteome</keyword>
<dbReference type="Proteomes" id="UP000634136">
    <property type="component" value="Unassembled WGS sequence"/>
</dbReference>
<dbReference type="SUPFAM" id="SSF53756">
    <property type="entry name" value="UDP-Glycosyltransferase/glycogen phosphorylase"/>
    <property type="match status" value="1"/>
</dbReference>
<keyword evidence="3 4" id="KW-0808">Transferase</keyword>
<dbReference type="PROSITE" id="PS00375">
    <property type="entry name" value="UDPGT"/>
    <property type="match status" value="1"/>
</dbReference>
<comment type="caution">
    <text evidence="7">The sequence shown here is derived from an EMBL/GenBank/DDBJ whole genome shotgun (WGS) entry which is preliminary data.</text>
</comment>
<dbReference type="Pfam" id="PF00201">
    <property type="entry name" value="UDPGT"/>
    <property type="match status" value="1"/>
</dbReference>
<evidence type="ECO:0000256" key="3">
    <source>
        <dbReference type="ARBA" id="ARBA00022679"/>
    </source>
</evidence>
<name>A0A834TVW2_9FABA</name>
<dbReference type="Gene3D" id="3.40.50.2000">
    <property type="entry name" value="Glycogen Phosphorylase B"/>
    <property type="match status" value="2"/>
</dbReference>
<evidence type="ECO:0000256" key="5">
    <source>
        <dbReference type="RuleBase" id="RU362057"/>
    </source>
</evidence>
<accession>A0A834TVW2</accession>
<gene>
    <name evidence="7" type="ORF">G2W53_016358</name>
</gene>
<evidence type="ECO:0000313" key="8">
    <source>
        <dbReference type="Proteomes" id="UP000634136"/>
    </source>
</evidence>
<feature type="region of interest" description="Disordered" evidence="6">
    <location>
        <begin position="224"/>
        <end position="259"/>
    </location>
</feature>
<keyword evidence="2 4" id="KW-0328">Glycosyltransferase</keyword>
<dbReference type="PANTHER" id="PTHR48045">
    <property type="entry name" value="UDP-GLYCOSYLTRANSFERASE 72B1"/>
    <property type="match status" value="1"/>
</dbReference>
<dbReference type="GO" id="GO:0008194">
    <property type="term" value="F:UDP-glycosyltransferase activity"/>
    <property type="evidence" value="ECO:0007669"/>
    <property type="project" value="InterPro"/>
</dbReference>